<dbReference type="Gene3D" id="2.60.120.10">
    <property type="entry name" value="Jelly Rolls"/>
    <property type="match status" value="1"/>
</dbReference>
<accession>K2KHP7</accession>
<evidence type="ECO:0000313" key="3">
    <source>
        <dbReference type="Proteomes" id="UP000014115"/>
    </source>
</evidence>
<reference evidence="2 3" key="1">
    <citation type="journal article" date="2012" name="J. Bacteriol.">
        <title>Genome Sequence of Idiomarina xiamenensis Type Strain 10-D-4.</title>
        <authorList>
            <person name="Lai Q."/>
            <person name="Wang L."/>
            <person name="Wang W."/>
            <person name="Shao Z."/>
        </authorList>
    </citation>
    <scope>NUCLEOTIDE SEQUENCE [LARGE SCALE GENOMIC DNA]</scope>
    <source>
        <strain evidence="2 3">10-D-4</strain>
    </source>
</reference>
<gene>
    <name evidence="2" type="ORF">A10D4_00365</name>
</gene>
<dbReference type="GO" id="GO:0034236">
    <property type="term" value="F:protein kinase A catalytic subunit binding"/>
    <property type="evidence" value="ECO:0007669"/>
    <property type="project" value="TreeGrafter"/>
</dbReference>
<dbReference type="STRING" id="740709.A10D4_00365"/>
<dbReference type="Pfam" id="PF00027">
    <property type="entry name" value="cNMP_binding"/>
    <property type="match status" value="1"/>
</dbReference>
<evidence type="ECO:0000259" key="1">
    <source>
        <dbReference type="PROSITE" id="PS50042"/>
    </source>
</evidence>
<name>K2KHP7_9GAMM</name>
<dbReference type="GO" id="GO:0005829">
    <property type="term" value="C:cytosol"/>
    <property type="evidence" value="ECO:0007669"/>
    <property type="project" value="TreeGrafter"/>
</dbReference>
<dbReference type="SUPFAM" id="SSF51206">
    <property type="entry name" value="cAMP-binding domain-like"/>
    <property type="match status" value="1"/>
</dbReference>
<dbReference type="SMART" id="SM00100">
    <property type="entry name" value="cNMP"/>
    <property type="match status" value="1"/>
</dbReference>
<dbReference type="PANTHER" id="PTHR11635:SF166">
    <property type="entry name" value="CYCLIC NUCLEOTIDE-BINDING DOMAIN-CONTAINING PROTEIN"/>
    <property type="match status" value="1"/>
</dbReference>
<protein>
    <recommendedName>
        <fullName evidence="1">Cyclic nucleotide-binding domain-containing protein</fullName>
    </recommendedName>
</protein>
<dbReference type="InterPro" id="IPR000595">
    <property type="entry name" value="cNMP-bd_dom"/>
</dbReference>
<dbReference type="GO" id="GO:0005952">
    <property type="term" value="C:cAMP-dependent protein kinase complex"/>
    <property type="evidence" value="ECO:0007669"/>
    <property type="project" value="InterPro"/>
</dbReference>
<dbReference type="eggNOG" id="COG0664">
    <property type="taxonomic scope" value="Bacteria"/>
</dbReference>
<dbReference type="InterPro" id="IPR014710">
    <property type="entry name" value="RmlC-like_jellyroll"/>
</dbReference>
<sequence length="149" mass="16825">MKLLEIVSRLRFFDQFNQDERRLLLEDKLHCYVCKKGFHILREGERDTALYLVLSGDVSVIKRSLQRELGRVGAGNILGEGAFVTRQPRSASAIAASDVILLRLDNDGLKLLPARMREKIKDAIITEMAARIVQLNERIAASHPITKLS</sequence>
<dbReference type="InterPro" id="IPR018490">
    <property type="entry name" value="cNMP-bd_dom_sf"/>
</dbReference>
<dbReference type="CDD" id="cd00038">
    <property type="entry name" value="CAP_ED"/>
    <property type="match status" value="1"/>
</dbReference>
<dbReference type="GO" id="GO:0004862">
    <property type="term" value="F:cAMP-dependent protein kinase inhibitor activity"/>
    <property type="evidence" value="ECO:0007669"/>
    <property type="project" value="TreeGrafter"/>
</dbReference>
<dbReference type="Proteomes" id="UP000014115">
    <property type="component" value="Unassembled WGS sequence"/>
</dbReference>
<proteinExistence type="predicted"/>
<evidence type="ECO:0000313" key="2">
    <source>
        <dbReference type="EMBL" id="EKE87503.1"/>
    </source>
</evidence>
<comment type="caution">
    <text evidence="2">The sequence shown here is derived from an EMBL/GenBank/DDBJ whole genome shotgun (WGS) entry which is preliminary data.</text>
</comment>
<dbReference type="PATRIC" id="fig|740709.3.peg.74"/>
<dbReference type="AlphaFoldDB" id="K2KHP7"/>
<dbReference type="PANTHER" id="PTHR11635">
    <property type="entry name" value="CAMP-DEPENDENT PROTEIN KINASE REGULATORY CHAIN"/>
    <property type="match status" value="1"/>
</dbReference>
<organism evidence="2 3">
    <name type="scientific">Idiomarina xiamenensis 10-D-4</name>
    <dbReference type="NCBI Taxonomy" id="740709"/>
    <lineage>
        <taxon>Bacteria</taxon>
        <taxon>Pseudomonadati</taxon>
        <taxon>Pseudomonadota</taxon>
        <taxon>Gammaproteobacteria</taxon>
        <taxon>Alteromonadales</taxon>
        <taxon>Idiomarinaceae</taxon>
        <taxon>Idiomarina</taxon>
    </lineage>
</organism>
<dbReference type="PROSITE" id="PS50042">
    <property type="entry name" value="CNMP_BINDING_3"/>
    <property type="match status" value="1"/>
</dbReference>
<feature type="domain" description="Cyclic nucleotide-binding" evidence="1">
    <location>
        <begin position="12"/>
        <end position="112"/>
    </location>
</feature>
<dbReference type="GO" id="GO:0030552">
    <property type="term" value="F:cAMP binding"/>
    <property type="evidence" value="ECO:0007669"/>
    <property type="project" value="TreeGrafter"/>
</dbReference>
<keyword evidence="3" id="KW-1185">Reference proteome</keyword>
<dbReference type="EMBL" id="AMRG01000001">
    <property type="protein sequence ID" value="EKE87503.1"/>
    <property type="molecule type" value="Genomic_DNA"/>
</dbReference>
<dbReference type="InterPro" id="IPR050503">
    <property type="entry name" value="cAMP-dep_PK_reg_su-like"/>
</dbReference>